<reference evidence="18 19" key="1">
    <citation type="submission" date="2019-01" db="EMBL/GenBank/DDBJ databases">
        <title>Sequencing of cultivated peanut Arachis hypogaea provides insights into genome evolution and oil improvement.</title>
        <authorList>
            <person name="Chen X."/>
        </authorList>
    </citation>
    <scope>NUCLEOTIDE SEQUENCE [LARGE SCALE GENOMIC DNA]</scope>
    <source>
        <strain evidence="19">cv. Fuhuasheng</strain>
        <tissue evidence="18">Leaves</tissue>
    </source>
</reference>
<gene>
    <name evidence="18" type="ORF">Ahy_A09g042213</name>
</gene>
<keyword evidence="14" id="KW-0325">Glycoprotein</keyword>
<evidence type="ECO:0000256" key="3">
    <source>
        <dbReference type="ARBA" id="ARBA00006511"/>
    </source>
</evidence>
<dbReference type="SMART" id="SM00702">
    <property type="entry name" value="P4Hc"/>
    <property type="match status" value="1"/>
</dbReference>
<keyword evidence="13 16" id="KW-0472">Membrane</keyword>
<evidence type="ECO:0000256" key="11">
    <source>
        <dbReference type="ARBA" id="ARBA00023002"/>
    </source>
</evidence>
<dbReference type="AlphaFoldDB" id="A0A445BF47"/>
<dbReference type="EC" id="1.14.11.2" evidence="4"/>
<dbReference type="PROSITE" id="PS51471">
    <property type="entry name" value="FE2OG_OXY"/>
    <property type="match status" value="1"/>
</dbReference>
<dbReference type="Gramene" id="arahy.Tifrunner.gnm2.ann2.Ah09g377500.1">
    <property type="protein sequence ID" value="arahy.Tifrunner.gnm2.ann2.Ah09g377500.1-CDS"/>
    <property type="gene ID" value="arahy.Tifrunner.gnm2.ann2.Ah09g377500"/>
</dbReference>
<keyword evidence="10 16" id="KW-1133">Transmembrane helix</keyword>
<evidence type="ECO:0000256" key="9">
    <source>
        <dbReference type="ARBA" id="ARBA00022968"/>
    </source>
</evidence>
<evidence type="ECO:0000313" key="19">
    <source>
        <dbReference type="Proteomes" id="UP000289738"/>
    </source>
</evidence>
<keyword evidence="9" id="KW-0735">Signal-anchor</keyword>
<evidence type="ECO:0000256" key="10">
    <source>
        <dbReference type="ARBA" id="ARBA00022989"/>
    </source>
</evidence>
<dbReference type="Gene3D" id="2.60.120.620">
    <property type="entry name" value="q2cbj1_9rhob like domain"/>
    <property type="match status" value="1"/>
</dbReference>
<comment type="caution">
    <text evidence="18">The sequence shown here is derived from an EMBL/GenBank/DDBJ whole genome shotgun (WGS) entry which is preliminary data.</text>
</comment>
<dbReference type="OrthoDB" id="420380at2759"/>
<keyword evidence="12" id="KW-0408">Iron</keyword>
<accession>A0A445BF47</accession>
<evidence type="ECO:0000256" key="15">
    <source>
        <dbReference type="ARBA" id="ARBA00049169"/>
    </source>
</evidence>
<protein>
    <recommendedName>
        <fullName evidence="4">procollagen-proline 4-dioxygenase</fullName>
        <ecNumber evidence="4">1.14.11.2</ecNumber>
    </recommendedName>
</protein>
<proteinExistence type="inferred from homology"/>
<feature type="transmembrane region" description="Helical" evidence="16">
    <location>
        <begin position="12"/>
        <end position="36"/>
    </location>
</feature>
<comment type="catalytic activity">
    <reaction evidence="15">
        <text>L-prolyl-[collagen] + 2-oxoglutarate + O2 = trans-4-hydroxy-L-prolyl-[collagen] + succinate + CO2</text>
        <dbReference type="Rhea" id="RHEA:18945"/>
        <dbReference type="Rhea" id="RHEA-COMP:11676"/>
        <dbReference type="Rhea" id="RHEA-COMP:11680"/>
        <dbReference type="ChEBI" id="CHEBI:15379"/>
        <dbReference type="ChEBI" id="CHEBI:16526"/>
        <dbReference type="ChEBI" id="CHEBI:16810"/>
        <dbReference type="ChEBI" id="CHEBI:30031"/>
        <dbReference type="ChEBI" id="CHEBI:50342"/>
        <dbReference type="ChEBI" id="CHEBI:61965"/>
        <dbReference type="EC" id="1.14.11.2"/>
    </reaction>
</comment>
<dbReference type="GO" id="GO:0004656">
    <property type="term" value="F:procollagen-proline 4-dioxygenase activity"/>
    <property type="evidence" value="ECO:0007669"/>
    <property type="project" value="UniProtKB-EC"/>
</dbReference>
<evidence type="ECO:0000256" key="12">
    <source>
        <dbReference type="ARBA" id="ARBA00023004"/>
    </source>
</evidence>
<evidence type="ECO:0000256" key="16">
    <source>
        <dbReference type="SAM" id="Phobius"/>
    </source>
</evidence>
<dbReference type="EMBL" id="SDMP01000009">
    <property type="protein sequence ID" value="RYR37303.1"/>
    <property type="molecule type" value="Genomic_DNA"/>
</dbReference>
<evidence type="ECO:0000256" key="6">
    <source>
        <dbReference type="ARBA" id="ARBA00022723"/>
    </source>
</evidence>
<dbReference type="InterPro" id="IPR006620">
    <property type="entry name" value="Pro_4_hyd_alph"/>
</dbReference>
<name>A0A445BF47_ARAHY</name>
<evidence type="ECO:0000256" key="13">
    <source>
        <dbReference type="ARBA" id="ARBA00023136"/>
    </source>
</evidence>
<evidence type="ECO:0000256" key="14">
    <source>
        <dbReference type="ARBA" id="ARBA00023180"/>
    </source>
</evidence>
<evidence type="ECO:0000256" key="7">
    <source>
        <dbReference type="ARBA" id="ARBA00022824"/>
    </source>
</evidence>
<comment type="similarity">
    <text evidence="3">Belongs to the P4HA family.</text>
</comment>
<dbReference type="FunFam" id="2.60.120.620:FF:000002">
    <property type="entry name" value="Prolyl 4-hydroxylase 4"/>
    <property type="match status" value="1"/>
</dbReference>
<evidence type="ECO:0000256" key="2">
    <source>
        <dbReference type="ARBA" id="ARBA00004648"/>
    </source>
</evidence>
<dbReference type="Pfam" id="PF13640">
    <property type="entry name" value="2OG-FeII_Oxy_3"/>
    <property type="match status" value="1"/>
</dbReference>
<evidence type="ECO:0000259" key="17">
    <source>
        <dbReference type="PROSITE" id="PS51471"/>
    </source>
</evidence>
<dbReference type="InterPro" id="IPR005123">
    <property type="entry name" value="Oxoglu/Fe-dep_dioxygenase_dom"/>
</dbReference>
<keyword evidence="11" id="KW-0560">Oxidoreductase</keyword>
<sequence>MKGKAKRSKVKLGVPVLVMVCSLFFFTGLFVSPMLFNFQDFGDVGQGQPWSRLLQESAAKEYGKSGDPCLHSIPFQILSWRPRIVYFPNFTTADVCEKIIEMAKPKLEPSKLALREGETVESTKGTRTSSGAFISASEDKSGILDFIEKKIAKVTMIPTSHGEAFNILRYEVLQKYDTHYDAFDPFEYGNVQSQRIASFLLYLSSVEAGGETMFPFEDGLNMDIGYDYKQCIGLKVKPRQGDGLLFYSVLPDGNIDKTSLHGSCPVIEGEKWVATKWINDKKQHY</sequence>
<dbReference type="SMR" id="A0A445BF47"/>
<keyword evidence="19" id="KW-1185">Reference proteome</keyword>
<organism evidence="18 19">
    <name type="scientific">Arachis hypogaea</name>
    <name type="common">Peanut</name>
    <dbReference type="NCBI Taxonomy" id="3818"/>
    <lineage>
        <taxon>Eukaryota</taxon>
        <taxon>Viridiplantae</taxon>
        <taxon>Streptophyta</taxon>
        <taxon>Embryophyta</taxon>
        <taxon>Tracheophyta</taxon>
        <taxon>Spermatophyta</taxon>
        <taxon>Magnoliopsida</taxon>
        <taxon>eudicotyledons</taxon>
        <taxon>Gunneridae</taxon>
        <taxon>Pentapetalae</taxon>
        <taxon>rosids</taxon>
        <taxon>fabids</taxon>
        <taxon>Fabales</taxon>
        <taxon>Fabaceae</taxon>
        <taxon>Papilionoideae</taxon>
        <taxon>50 kb inversion clade</taxon>
        <taxon>dalbergioids sensu lato</taxon>
        <taxon>Dalbergieae</taxon>
        <taxon>Pterocarpus clade</taxon>
        <taxon>Arachis</taxon>
    </lineage>
</organism>
<evidence type="ECO:0000256" key="8">
    <source>
        <dbReference type="ARBA" id="ARBA00022964"/>
    </source>
</evidence>
<evidence type="ECO:0000256" key="5">
    <source>
        <dbReference type="ARBA" id="ARBA00022692"/>
    </source>
</evidence>
<dbReference type="GO" id="GO:0031418">
    <property type="term" value="F:L-ascorbic acid binding"/>
    <property type="evidence" value="ECO:0007669"/>
    <property type="project" value="InterPro"/>
</dbReference>
<evidence type="ECO:0000256" key="4">
    <source>
        <dbReference type="ARBA" id="ARBA00012269"/>
    </source>
</evidence>
<keyword evidence="8" id="KW-0223">Dioxygenase</keyword>
<comment type="cofactor">
    <cofactor evidence="1">
        <name>L-ascorbate</name>
        <dbReference type="ChEBI" id="CHEBI:38290"/>
    </cofactor>
</comment>
<comment type="subcellular location">
    <subcellularLocation>
        <location evidence="2">Endoplasmic reticulum membrane</location>
        <topology evidence="2">Single-pass type II membrane protein</topology>
    </subcellularLocation>
</comment>
<evidence type="ECO:0000256" key="1">
    <source>
        <dbReference type="ARBA" id="ARBA00001961"/>
    </source>
</evidence>
<dbReference type="Proteomes" id="UP000289738">
    <property type="component" value="Chromosome A09"/>
</dbReference>
<dbReference type="PANTHER" id="PTHR10869">
    <property type="entry name" value="PROLYL 4-HYDROXYLASE ALPHA SUBUNIT"/>
    <property type="match status" value="1"/>
</dbReference>
<dbReference type="GO" id="GO:0005506">
    <property type="term" value="F:iron ion binding"/>
    <property type="evidence" value="ECO:0007669"/>
    <property type="project" value="InterPro"/>
</dbReference>
<dbReference type="GO" id="GO:0005789">
    <property type="term" value="C:endoplasmic reticulum membrane"/>
    <property type="evidence" value="ECO:0007669"/>
    <property type="project" value="UniProtKB-SubCell"/>
</dbReference>
<evidence type="ECO:0000313" key="18">
    <source>
        <dbReference type="EMBL" id="RYR37303.1"/>
    </source>
</evidence>
<feature type="domain" description="Fe2OG dioxygenase" evidence="17">
    <location>
        <begin position="160"/>
        <end position="280"/>
    </location>
</feature>
<keyword evidence="7" id="KW-0256">Endoplasmic reticulum</keyword>
<dbReference type="InterPro" id="IPR045054">
    <property type="entry name" value="P4HA-like"/>
</dbReference>
<dbReference type="InterPro" id="IPR044862">
    <property type="entry name" value="Pro_4_hyd_alph_FE2OG_OXY"/>
</dbReference>
<keyword evidence="6" id="KW-0479">Metal-binding</keyword>
<dbReference type="STRING" id="3818.A0A445BF47"/>
<dbReference type="PANTHER" id="PTHR10869:SF195">
    <property type="entry name" value="PROLYL 4-HYDROXYLASE 9-RELATED"/>
    <property type="match status" value="1"/>
</dbReference>
<keyword evidence="5 16" id="KW-0812">Transmembrane</keyword>